<sequence length="333" mass="37530">MSKRFNIVHGTGGQLGAQGSNNELQETDKERFSDDFIQSINSDNLTDIEDSADLTDMDDSDDLTEIDESDEELIEISQETFKTLSERAKKTLKQTSSLAQSYFSSVSPLLLRMQKCSKKIPFSIELQTFSRSNNIIVISDSGKKVLCLIQFHPLAGADSVCDQLSRLIEDLHVMASHQSNLRNKKNLSGRISGIGFRGGYEKGKSAGTYALRKDLKPSQIELDRILQEKLPSHNRFISHRFRHFSQAAYDSNSKALEEFGLPSWSNKAWESYNNEPTPLCSNVIVTSNDFSNKAHCDKDKNVFTYEYDLDINFGTTPGILEVLWKSNEIAHHT</sequence>
<dbReference type="Proteomes" id="UP000325313">
    <property type="component" value="Unassembled WGS sequence"/>
</dbReference>
<protein>
    <recommendedName>
        <fullName evidence="2">Tet-like 2OG-Fe(II) oxygenase domain-containing protein</fullName>
    </recommendedName>
</protein>
<evidence type="ECO:0000313" key="3">
    <source>
        <dbReference type="EMBL" id="KAA1126979.1"/>
    </source>
</evidence>
<name>A0A5B0RNF7_PUCGR</name>
<accession>A0A5B0RNF7</accession>
<dbReference type="Pfam" id="PF20515">
    <property type="entry name" value="2OG-FeII_Oxy_6"/>
    <property type="match status" value="1"/>
</dbReference>
<feature type="domain" description="Tet-like 2OG-Fe(II) oxygenase" evidence="2">
    <location>
        <begin position="173"/>
        <end position="305"/>
    </location>
</feature>
<feature type="non-terminal residue" evidence="3">
    <location>
        <position position="333"/>
    </location>
</feature>
<evidence type="ECO:0000313" key="4">
    <source>
        <dbReference type="Proteomes" id="UP000325313"/>
    </source>
</evidence>
<evidence type="ECO:0000256" key="1">
    <source>
        <dbReference type="SAM" id="MobiDB-lite"/>
    </source>
</evidence>
<evidence type="ECO:0000259" key="2">
    <source>
        <dbReference type="Pfam" id="PF20515"/>
    </source>
</evidence>
<organism evidence="3 4">
    <name type="scientific">Puccinia graminis f. sp. tritici</name>
    <dbReference type="NCBI Taxonomy" id="56615"/>
    <lineage>
        <taxon>Eukaryota</taxon>
        <taxon>Fungi</taxon>
        <taxon>Dikarya</taxon>
        <taxon>Basidiomycota</taxon>
        <taxon>Pucciniomycotina</taxon>
        <taxon>Pucciniomycetes</taxon>
        <taxon>Pucciniales</taxon>
        <taxon>Pucciniaceae</taxon>
        <taxon>Puccinia</taxon>
    </lineage>
</organism>
<gene>
    <name evidence="3" type="ORF">PGTUg99_034516</name>
</gene>
<dbReference type="EMBL" id="VDEP01000170">
    <property type="protein sequence ID" value="KAA1126979.1"/>
    <property type="molecule type" value="Genomic_DNA"/>
</dbReference>
<dbReference type="AlphaFoldDB" id="A0A5B0RNF7"/>
<feature type="region of interest" description="Disordered" evidence="1">
    <location>
        <begin position="1"/>
        <end position="27"/>
    </location>
</feature>
<comment type="caution">
    <text evidence="3">The sequence shown here is derived from an EMBL/GenBank/DDBJ whole genome shotgun (WGS) entry which is preliminary data.</text>
</comment>
<proteinExistence type="predicted"/>
<reference evidence="3 4" key="1">
    <citation type="submission" date="2019-05" db="EMBL/GenBank/DDBJ databases">
        <title>Emergence of the Ug99 lineage of the wheat stem rust pathogen through somatic hybridization.</title>
        <authorList>
            <person name="Li F."/>
            <person name="Upadhyaya N.M."/>
            <person name="Sperschneider J."/>
            <person name="Matny O."/>
            <person name="Nguyen-Phuc H."/>
            <person name="Mago R."/>
            <person name="Raley C."/>
            <person name="Miller M.E."/>
            <person name="Silverstein K.A.T."/>
            <person name="Henningsen E."/>
            <person name="Hirsch C.D."/>
            <person name="Visser B."/>
            <person name="Pretorius Z.A."/>
            <person name="Steffenson B.J."/>
            <person name="Schwessinger B."/>
            <person name="Dodds P.N."/>
            <person name="Figueroa M."/>
        </authorList>
    </citation>
    <scope>NUCLEOTIDE SEQUENCE [LARGE SCALE GENOMIC DNA]</scope>
    <source>
        <strain evidence="3 4">Ug99</strain>
    </source>
</reference>
<dbReference type="InterPro" id="IPR046798">
    <property type="entry name" value="2OG-FeII_Oxy_6"/>
</dbReference>